<evidence type="ECO:0000256" key="5">
    <source>
        <dbReference type="ARBA" id="ARBA00022692"/>
    </source>
</evidence>
<evidence type="ECO:0000256" key="1">
    <source>
        <dbReference type="ARBA" id="ARBA00004128"/>
    </source>
</evidence>
<keyword evidence="5 9" id="KW-0812">Transmembrane</keyword>
<evidence type="ECO:0000256" key="10">
    <source>
        <dbReference type="SAM" id="MobiDB-lite"/>
    </source>
</evidence>
<dbReference type="GO" id="GO:0005774">
    <property type="term" value="C:vacuolar membrane"/>
    <property type="evidence" value="ECO:0007669"/>
    <property type="project" value="UniProtKB-SubCell"/>
</dbReference>
<feature type="transmembrane region" description="Helical" evidence="9">
    <location>
        <begin position="62"/>
        <end position="80"/>
    </location>
</feature>
<comment type="similarity">
    <text evidence="2 9">Belongs to the CCC1 family.</text>
</comment>
<dbReference type="GeneID" id="105052016"/>
<keyword evidence="3" id="KW-0410">Iron transport</keyword>
<dbReference type="InterPro" id="IPR008217">
    <property type="entry name" value="Ccc1_fam"/>
</dbReference>
<dbReference type="RefSeq" id="XP_010931000.1">
    <property type="nucleotide sequence ID" value="XM_010932698.2"/>
</dbReference>
<evidence type="ECO:0000256" key="6">
    <source>
        <dbReference type="ARBA" id="ARBA00022989"/>
    </source>
</evidence>
<feature type="transmembrane region" description="Helical" evidence="9">
    <location>
        <begin position="182"/>
        <end position="201"/>
    </location>
</feature>
<dbReference type="GO" id="GO:0005384">
    <property type="term" value="F:manganese ion transmembrane transporter activity"/>
    <property type="evidence" value="ECO:0007669"/>
    <property type="project" value="InterPro"/>
</dbReference>
<keyword evidence="9" id="KW-0813">Transport</keyword>
<feature type="region of interest" description="Disordered" evidence="10">
    <location>
        <begin position="1"/>
        <end position="27"/>
    </location>
</feature>
<evidence type="ECO:0000256" key="8">
    <source>
        <dbReference type="ARBA" id="ARBA00044464"/>
    </source>
</evidence>
<dbReference type="Proteomes" id="UP000504607">
    <property type="component" value="Chromosome 9"/>
</dbReference>
<keyword evidence="4 9" id="KW-0926">Vacuole</keyword>
<dbReference type="OrthoDB" id="73465at2759"/>
<dbReference type="GO" id="GO:0005381">
    <property type="term" value="F:iron ion transmembrane transporter activity"/>
    <property type="evidence" value="ECO:0007669"/>
    <property type="project" value="UniProtKB-UniRule"/>
</dbReference>
<comment type="function">
    <text evidence="9">Vacuolar Fe(2+) uptake transporter.</text>
</comment>
<comment type="caution">
    <text evidence="9">Lacks conserved residue(s) required for the propagation of feature annotation.</text>
</comment>
<evidence type="ECO:0000256" key="2">
    <source>
        <dbReference type="ARBA" id="ARBA00007049"/>
    </source>
</evidence>
<proteinExistence type="inferred from homology"/>
<organism evidence="11 12">
    <name type="scientific">Elaeis guineensis var. tenera</name>
    <name type="common">Oil palm</name>
    <dbReference type="NCBI Taxonomy" id="51953"/>
    <lineage>
        <taxon>Eukaryota</taxon>
        <taxon>Viridiplantae</taxon>
        <taxon>Streptophyta</taxon>
        <taxon>Embryophyta</taxon>
        <taxon>Tracheophyta</taxon>
        <taxon>Spermatophyta</taxon>
        <taxon>Magnoliopsida</taxon>
        <taxon>Liliopsida</taxon>
        <taxon>Arecaceae</taxon>
        <taxon>Arecoideae</taxon>
        <taxon>Cocoseae</taxon>
        <taxon>Elaeidinae</taxon>
        <taxon>Elaeis</taxon>
    </lineage>
</organism>
<keyword evidence="6 9" id="KW-1133">Transmembrane helix</keyword>
<evidence type="ECO:0000256" key="9">
    <source>
        <dbReference type="RuleBase" id="RU369115"/>
    </source>
</evidence>
<keyword evidence="9" id="KW-0406">Ion transport</keyword>
<sequence length="205" mass="20845">MARNDTKLTIDGIEDSVPKGDDPNNSQRGQWLRAAILGANDGLVSTASLMMGVGAVKPDAKAMLLSGFAGLVAGACSMAIGEFVSVYSQLDIEVAQMKREQRIKGGGEVEQDGLPSPVQAAAASALAFSAGAMVPLLAAGFISSYKVRLGVVAAAATVALVVFGSVGALLGRAPVVRSAVRVLVGGWMAMAVTFAVMKIFGSTAM</sequence>
<evidence type="ECO:0000256" key="4">
    <source>
        <dbReference type="ARBA" id="ARBA00022554"/>
    </source>
</evidence>
<comment type="subcellular location">
    <subcellularLocation>
        <location evidence="1 9">Vacuole membrane</location>
        <topology evidence="1 9">Multi-pass membrane protein</topology>
    </subcellularLocation>
</comment>
<dbReference type="AlphaFoldDB" id="A0A6I9RR27"/>
<keyword evidence="3" id="KW-0408">Iron</keyword>
<feature type="transmembrane region" description="Helical" evidence="9">
    <location>
        <begin position="120"/>
        <end position="142"/>
    </location>
</feature>
<evidence type="ECO:0000313" key="11">
    <source>
        <dbReference type="Proteomes" id="UP000504607"/>
    </source>
</evidence>
<gene>
    <name evidence="12" type="primary">LOC105052016</name>
</gene>
<dbReference type="KEGG" id="egu:105052016"/>
<accession>A0A6I9RR27</accession>
<name>A0A6I9RR27_ELAGV</name>
<comment type="catalytic activity">
    <reaction evidence="8">
        <text>Fe(2+)(in) = Fe(2+)(out)</text>
        <dbReference type="Rhea" id="RHEA:28486"/>
        <dbReference type="ChEBI" id="CHEBI:29033"/>
    </reaction>
    <physiologicalReaction direction="left-to-right" evidence="8">
        <dbReference type="Rhea" id="RHEA:28487"/>
    </physiologicalReaction>
</comment>
<dbReference type="Pfam" id="PF01988">
    <property type="entry name" value="VIT1"/>
    <property type="match status" value="2"/>
</dbReference>
<reference evidence="12" key="1">
    <citation type="submission" date="2025-08" db="UniProtKB">
        <authorList>
            <consortium name="RefSeq"/>
        </authorList>
    </citation>
    <scope>IDENTIFICATION</scope>
</reference>
<protein>
    <recommendedName>
        <fullName evidence="9">Vacuolar iron transporter</fullName>
    </recommendedName>
</protein>
<dbReference type="PANTHER" id="PTHR31851">
    <property type="entry name" value="FE(2+)/MN(2+) TRANSPORTER PCL1"/>
    <property type="match status" value="1"/>
</dbReference>
<evidence type="ECO:0000313" key="12">
    <source>
        <dbReference type="RefSeq" id="XP_010931000.1"/>
    </source>
</evidence>
<evidence type="ECO:0000256" key="7">
    <source>
        <dbReference type="ARBA" id="ARBA00023136"/>
    </source>
</evidence>
<evidence type="ECO:0000256" key="3">
    <source>
        <dbReference type="ARBA" id="ARBA00022496"/>
    </source>
</evidence>
<keyword evidence="7 9" id="KW-0472">Membrane</keyword>
<dbReference type="InParanoid" id="A0A6I9RR27"/>
<dbReference type="GO" id="GO:0140315">
    <property type="term" value="F:iron ion sequestering activity"/>
    <property type="evidence" value="ECO:0007669"/>
    <property type="project" value="UniProtKB-UniRule"/>
</dbReference>
<feature type="transmembrane region" description="Helical" evidence="9">
    <location>
        <begin position="149"/>
        <end position="170"/>
    </location>
</feature>
<keyword evidence="11" id="KW-1185">Reference proteome</keyword>
<dbReference type="GO" id="GO:0030026">
    <property type="term" value="P:intracellular manganese ion homeostasis"/>
    <property type="evidence" value="ECO:0007669"/>
    <property type="project" value="InterPro"/>
</dbReference>